<protein>
    <submittedName>
        <fullName evidence="5">3-oxoacyl-[acyl-carrier-protein] synthase-3</fullName>
    </submittedName>
</protein>
<accession>A0A1I2NBH2</accession>
<evidence type="ECO:0000259" key="3">
    <source>
        <dbReference type="Pfam" id="PF08541"/>
    </source>
</evidence>
<dbReference type="Proteomes" id="UP000198661">
    <property type="component" value="Unassembled WGS sequence"/>
</dbReference>
<evidence type="ECO:0000259" key="4">
    <source>
        <dbReference type="Pfam" id="PF08545"/>
    </source>
</evidence>
<dbReference type="NCBIfam" id="NF005308">
    <property type="entry name" value="PRK06840.1"/>
    <property type="match status" value="1"/>
</dbReference>
<dbReference type="Pfam" id="PF08541">
    <property type="entry name" value="ACP_syn_III_C"/>
    <property type="match status" value="1"/>
</dbReference>
<keyword evidence="2" id="KW-0012">Acyltransferase</keyword>
<dbReference type="GO" id="GO:0044550">
    <property type="term" value="P:secondary metabolite biosynthetic process"/>
    <property type="evidence" value="ECO:0007669"/>
    <property type="project" value="TreeGrafter"/>
</dbReference>
<dbReference type="Gene3D" id="3.40.47.10">
    <property type="match status" value="1"/>
</dbReference>
<dbReference type="PANTHER" id="PTHR34069:SF2">
    <property type="entry name" value="BETA-KETOACYL-[ACYL-CARRIER-PROTEIN] SYNTHASE III"/>
    <property type="match status" value="1"/>
</dbReference>
<proteinExistence type="predicted"/>
<dbReference type="Pfam" id="PF08545">
    <property type="entry name" value="ACP_syn_III"/>
    <property type="match status" value="1"/>
</dbReference>
<dbReference type="InterPro" id="IPR013751">
    <property type="entry name" value="ACP_syn_III_N"/>
</dbReference>
<dbReference type="GO" id="GO:0006633">
    <property type="term" value="P:fatty acid biosynthetic process"/>
    <property type="evidence" value="ECO:0007669"/>
    <property type="project" value="InterPro"/>
</dbReference>
<dbReference type="EMBL" id="FOOK01000012">
    <property type="protein sequence ID" value="SFG01092.1"/>
    <property type="molecule type" value="Genomic_DNA"/>
</dbReference>
<dbReference type="STRING" id="201973.SAMN04488025_11230"/>
<dbReference type="AlphaFoldDB" id="A0A1I2NBH2"/>
<dbReference type="GO" id="GO:0004315">
    <property type="term" value="F:3-oxoacyl-[acyl-carrier-protein] synthase activity"/>
    <property type="evidence" value="ECO:0007669"/>
    <property type="project" value="InterPro"/>
</dbReference>
<dbReference type="RefSeq" id="WP_092037878.1">
    <property type="nucleotide sequence ID" value="NZ_FOOK01000012.1"/>
</dbReference>
<evidence type="ECO:0000313" key="6">
    <source>
        <dbReference type="Proteomes" id="UP000198661"/>
    </source>
</evidence>
<keyword evidence="1" id="KW-0808">Transferase</keyword>
<evidence type="ECO:0000313" key="5">
    <source>
        <dbReference type="EMBL" id="SFG01092.1"/>
    </source>
</evidence>
<keyword evidence="6" id="KW-1185">Reference proteome</keyword>
<reference evidence="5 6" key="1">
    <citation type="submission" date="2016-10" db="EMBL/GenBank/DDBJ databases">
        <authorList>
            <person name="de Groot N.N."/>
        </authorList>
    </citation>
    <scope>NUCLEOTIDE SEQUENCE [LARGE SCALE GENOMIC DNA]</scope>
    <source>
        <strain evidence="5 6">DSM 44945</strain>
    </source>
</reference>
<dbReference type="InterPro" id="IPR016039">
    <property type="entry name" value="Thiolase-like"/>
</dbReference>
<feature type="domain" description="Beta-ketoacyl-[acyl-carrier-protein] synthase III C-terminal" evidence="3">
    <location>
        <begin position="249"/>
        <end position="337"/>
    </location>
</feature>
<dbReference type="PANTHER" id="PTHR34069">
    <property type="entry name" value="3-OXOACYL-[ACYL-CARRIER-PROTEIN] SYNTHASE 3"/>
    <property type="match status" value="1"/>
</dbReference>
<organism evidence="5 6">
    <name type="scientific">Planifilum fulgidum</name>
    <dbReference type="NCBI Taxonomy" id="201973"/>
    <lineage>
        <taxon>Bacteria</taxon>
        <taxon>Bacillati</taxon>
        <taxon>Bacillota</taxon>
        <taxon>Bacilli</taxon>
        <taxon>Bacillales</taxon>
        <taxon>Thermoactinomycetaceae</taxon>
        <taxon>Planifilum</taxon>
    </lineage>
</organism>
<sequence>MATRERIGILATGVYLPERVMTGREIAAAAGLPVEVVEKKMGIVQKPVPGDDDHTCEMGARAARRAIAGAGIDPEEIDVVVYVGEEYKEYPVWTAGIHLQRLVGARRAWAFDVSQRCGTFILGLKLAKDMMRADPSVRTVLLAGGYRNVDLVDYRNERTRFLFNLAAGAGAAILRRGLSRNEVLESHIITDGSFSEDVVIRAGGTKKPLTPEGIARGDHLLDVPDPRGMRRRLEERSIRNFLEAIRQALAKSGYTERDIDYLGILHMKRSAHERVLEELGLSGDQTIYLDHYGHIGQFDPVLSLELGLREKKIREGDLVVLVSAGIGYAWGATVIRWGEGTSKEG</sequence>
<dbReference type="SUPFAM" id="SSF53901">
    <property type="entry name" value="Thiolase-like"/>
    <property type="match status" value="1"/>
</dbReference>
<gene>
    <name evidence="5" type="ORF">SAMN04488025_11230</name>
</gene>
<evidence type="ECO:0000256" key="2">
    <source>
        <dbReference type="ARBA" id="ARBA00023315"/>
    </source>
</evidence>
<dbReference type="InterPro" id="IPR013747">
    <property type="entry name" value="ACP_syn_III_C"/>
</dbReference>
<feature type="domain" description="Beta-ketoacyl-[acyl-carrier-protein] synthase III N-terminal" evidence="4">
    <location>
        <begin position="111"/>
        <end position="192"/>
    </location>
</feature>
<dbReference type="OrthoDB" id="9786707at2"/>
<evidence type="ECO:0000256" key="1">
    <source>
        <dbReference type="ARBA" id="ARBA00022679"/>
    </source>
</evidence>
<name>A0A1I2NBH2_9BACL</name>